<evidence type="ECO:0000256" key="7">
    <source>
        <dbReference type="SAM" id="Phobius"/>
    </source>
</evidence>
<dbReference type="InterPro" id="IPR023828">
    <property type="entry name" value="Peptidase_S8_Ser-AS"/>
</dbReference>
<feature type="active site" description="Charge relay system" evidence="5">
    <location>
        <position position="69"/>
    </location>
</feature>
<dbReference type="Gene3D" id="3.40.50.200">
    <property type="entry name" value="Peptidase S8/S53 domain"/>
    <property type="match status" value="1"/>
</dbReference>
<proteinExistence type="inferred from homology"/>
<keyword evidence="8" id="KW-0732">Signal</keyword>
<keyword evidence="7" id="KW-1133">Transmembrane helix</keyword>
<keyword evidence="2 5" id="KW-0645">Protease</keyword>
<dbReference type="InterPro" id="IPR036852">
    <property type="entry name" value="Peptidase_S8/S53_dom_sf"/>
</dbReference>
<feature type="signal peptide" evidence="8">
    <location>
        <begin position="1"/>
        <end position="36"/>
    </location>
</feature>
<sequence length="503" mass="49302">MRVDRRTGGWARRARWALTGATAAGLALLMPATASATPIRQQQWYVDALQIPKAQNITRGGGVVVAVIDGKIDGSNPDLSGQLVSGTAIGGGSTSSTHGTGVAGVIAARGGGLHHVVGVAPGAKIMPVELPDKFSDKEIATGIRYAVDHGAQVINISSGGVYDTPPSDEVSAVDYALSKNVVVVAAAGNTGEGMSAVASPAAIPGVVAVSGADKASNFWSGSVSGKQVVIAAPAVDIVSTGSTDGNSEYQSADGTSMAAPIVAGTVALIRAKYPKLDAANVINRLVETAKDQGDPGRDNYFGYGTVRPVDALTKDVPTVTKNPLGGGTGGGASAGSTATHPVRTAGAFHAHISTRGWITFAVVGLLVVVGIIVLIVVLAGRRRRRGNGSGRGGGPPVGAAGPGGYPGLPGAYGAAQPGGYQQPTVPGGMPPAGSSPTPTGIAGSPAPPPGAPGPPSGSPPGAPPVGGSVPGPPGPGGPTPAQPLWPQPPGAQAGGPPPRPPGR</sequence>
<keyword evidence="3 5" id="KW-0378">Hydrolase</keyword>
<feature type="active site" description="Charge relay system" evidence="5">
    <location>
        <position position="98"/>
    </location>
</feature>
<evidence type="ECO:0000259" key="9">
    <source>
        <dbReference type="Pfam" id="PF00082"/>
    </source>
</evidence>
<dbReference type="GO" id="GO:0004252">
    <property type="term" value="F:serine-type endopeptidase activity"/>
    <property type="evidence" value="ECO:0007669"/>
    <property type="project" value="UniProtKB-UniRule"/>
</dbReference>
<evidence type="ECO:0000256" key="5">
    <source>
        <dbReference type="PROSITE-ProRule" id="PRU01240"/>
    </source>
</evidence>
<organism evidence="10 11">
    <name type="scientific">Actinocatenispora thailandica</name>
    <dbReference type="NCBI Taxonomy" id="227318"/>
    <lineage>
        <taxon>Bacteria</taxon>
        <taxon>Bacillati</taxon>
        <taxon>Actinomycetota</taxon>
        <taxon>Actinomycetes</taxon>
        <taxon>Micromonosporales</taxon>
        <taxon>Micromonosporaceae</taxon>
        <taxon>Actinocatenispora</taxon>
    </lineage>
</organism>
<feature type="compositionally biased region" description="Gly residues" evidence="6">
    <location>
        <begin position="387"/>
        <end position="407"/>
    </location>
</feature>
<dbReference type="PRINTS" id="PR00723">
    <property type="entry name" value="SUBTILISIN"/>
</dbReference>
<evidence type="ECO:0000256" key="8">
    <source>
        <dbReference type="SAM" id="SignalP"/>
    </source>
</evidence>
<evidence type="ECO:0000313" key="10">
    <source>
        <dbReference type="EMBL" id="BCJ38209.1"/>
    </source>
</evidence>
<dbReference type="EMBL" id="AP023355">
    <property type="protein sequence ID" value="BCJ38209.1"/>
    <property type="molecule type" value="Genomic_DNA"/>
</dbReference>
<feature type="transmembrane region" description="Helical" evidence="7">
    <location>
        <begin position="357"/>
        <end position="379"/>
    </location>
</feature>
<dbReference type="Proteomes" id="UP000611640">
    <property type="component" value="Chromosome"/>
</dbReference>
<dbReference type="PROSITE" id="PS00138">
    <property type="entry name" value="SUBTILASE_SER"/>
    <property type="match status" value="1"/>
</dbReference>
<evidence type="ECO:0000256" key="6">
    <source>
        <dbReference type="SAM" id="MobiDB-lite"/>
    </source>
</evidence>
<feature type="chain" id="PRO_5031108187" description="Peptidase S8/S53 domain-containing protein" evidence="8">
    <location>
        <begin position="37"/>
        <end position="503"/>
    </location>
</feature>
<dbReference type="PANTHER" id="PTHR43399:SF4">
    <property type="entry name" value="CELL WALL-ASSOCIATED PROTEASE"/>
    <property type="match status" value="1"/>
</dbReference>
<dbReference type="KEGG" id="atl:Athai_57120"/>
<dbReference type="Pfam" id="PF00082">
    <property type="entry name" value="Peptidase_S8"/>
    <property type="match status" value="1"/>
</dbReference>
<name>A0A7R7I076_9ACTN</name>
<dbReference type="InterPro" id="IPR051048">
    <property type="entry name" value="Peptidase_S8/S53_subtilisin"/>
</dbReference>
<evidence type="ECO:0000256" key="1">
    <source>
        <dbReference type="ARBA" id="ARBA00011073"/>
    </source>
</evidence>
<dbReference type="PROSITE" id="PS51892">
    <property type="entry name" value="SUBTILASE"/>
    <property type="match status" value="1"/>
</dbReference>
<dbReference type="InterPro" id="IPR000209">
    <property type="entry name" value="Peptidase_S8/S53_dom"/>
</dbReference>
<accession>A0A7R7I076</accession>
<keyword evidence="4 5" id="KW-0720">Serine protease</keyword>
<feature type="compositionally biased region" description="Pro residues" evidence="6">
    <location>
        <begin position="470"/>
        <end position="503"/>
    </location>
</feature>
<dbReference type="PROSITE" id="PS00137">
    <property type="entry name" value="SUBTILASE_HIS"/>
    <property type="match status" value="1"/>
</dbReference>
<keyword evidence="7" id="KW-0812">Transmembrane</keyword>
<dbReference type="SUPFAM" id="SSF52743">
    <property type="entry name" value="Subtilisin-like"/>
    <property type="match status" value="1"/>
</dbReference>
<evidence type="ECO:0000313" key="11">
    <source>
        <dbReference type="Proteomes" id="UP000611640"/>
    </source>
</evidence>
<evidence type="ECO:0000256" key="2">
    <source>
        <dbReference type="ARBA" id="ARBA00022670"/>
    </source>
</evidence>
<evidence type="ECO:0000256" key="3">
    <source>
        <dbReference type="ARBA" id="ARBA00022801"/>
    </source>
</evidence>
<dbReference type="InterPro" id="IPR015500">
    <property type="entry name" value="Peptidase_S8_subtilisin-rel"/>
</dbReference>
<dbReference type="GO" id="GO:0006508">
    <property type="term" value="P:proteolysis"/>
    <property type="evidence" value="ECO:0007669"/>
    <property type="project" value="UniProtKB-KW"/>
</dbReference>
<dbReference type="InterPro" id="IPR022398">
    <property type="entry name" value="Peptidase_S8_His-AS"/>
</dbReference>
<comment type="similarity">
    <text evidence="1 5">Belongs to the peptidase S8 family.</text>
</comment>
<reference evidence="10 11" key="1">
    <citation type="submission" date="2020-08" db="EMBL/GenBank/DDBJ databases">
        <title>Whole genome shotgun sequence of Actinocatenispora thailandica NBRC 105041.</title>
        <authorList>
            <person name="Komaki H."/>
            <person name="Tamura T."/>
        </authorList>
    </citation>
    <scope>NUCLEOTIDE SEQUENCE [LARGE SCALE GENOMIC DNA]</scope>
    <source>
        <strain evidence="10 11">NBRC 105041</strain>
    </source>
</reference>
<dbReference type="RefSeq" id="WP_203964281.1">
    <property type="nucleotide sequence ID" value="NZ_AP023355.1"/>
</dbReference>
<feature type="compositionally biased region" description="Low complexity" evidence="6">
    <location>
        <begin position="408"/>
        <end position="423"/>
    </location>
</feature>
<keyword evidence="7" id="KW-0472">Membrane</keyword>
<dbReference type="PANTHER" id="PTHR43399">
    <property type="entry name" value="SUBTILISIN-RELATED"/>
    <property type="match status" value="1"/>
</dbReference>
<dbReference type="AlphaFoldDB" id="A0A7R7I076"/>
<feature type="compositionally biased region" description="Pro residues" evidence="6">
    <location>
        <begin position="445"/>
        <end position="463"/>
    </location>
</feature>
<keyword evidence="11" id="KW-1185">Reference proteome</keyword>
<feature type="active site" description="Charge relay system" evidence="5">
    <location>
        <position position="256"/>
    </location>
</feature>
<feature type="region of interest" description="Disordered" evidence="6">
    <location>
        <begin position="384"/>
        <end position="503"/>
    </location>
</feature>
<protein>
    <recommendedName>
        <fullName evidence="9">Peptidase S8/S53 domain-containing protein</fullName>
    </recommendedName>
</protein>
<gene>
    <name evidence="10" type="ORF">Athai_57120</name>
</gene>
<evidence type="ECO:0000256" key="4">
    <source>
        <dbReference type="ARBA" id="ARBA00022825"/>
    </source>
</evidence>
<feature type="domain" description="Peptidase S8/S53" evidence="9">
    <location>
        <begin position="60"/>
        <end position="304"/>
    </location>
</feature>